<dbReference type="GO" id="GO:0060271">
    <property type="term" value="P:cilium assembly"/>
    <property type="evidence" value="ECO:0007669"/>
    <property type="project" value="InterPro"/>
</dbReference>
<feature type="region of interest" description="Disordered" evidence="1">
    <location>
        <begin position="1"/>
        <end position="27"/>
    </location>
</feature>
<feature type="compositionally biased region" description="Low complexity" evidence="1">
    <location>
        <begin position="1"/>
        <end position="21"/>
    </location>
</feature>
<sequence>HSAPASHAMMASSTQQQQQQQLSQKDALKPVLPQHGMLFQEHIPSAVLCKPKLLPLKSFTLERLELLQRDAEETVKRLQLEETGGGPSDGR</sequence>
<keyword evidence="3" id="KW-1185">Reference proteome</keyword>
<dbReference type="Proteomes" id="UP000215902">
    <property type="component" value="Unassembled WGS sequence"/>
</dbReference>
<dbReference type="AlphaFoldDB" id="A0A267ESQ6"/>
<dbReference type="OrthoDB" id="2154978at2759"/>
<feature type="non-terminal residue" evidence="2">
    <location>
        <position position="1"/>
    </location>
</feature>
<accession>A0A267ESQ6</accession>
<dbReference type="EMBL" id="NIVC01001813">
    <property type="protein sequence ID" value="PAA63782.1"/>
    <property type="molecule type" value="Genomic_DNA"/>
</dbReference>
<evidence type="ECO:0000313" key="3">
    <source>
        <dbReference type="Proteomes" id="UP000215902"/>
    </source>
</evidence>
<dbReference type="Pfam" id="PF14777">
    <property type="entry name" value="BBIP10"/>
    <property type="match status" value="1"/>
</dbReference>
<dbReference type="PANTHER" id="PTHR28596">
    <property type="entry name" value="BBSOME-INTERACTING PROTEIN 1"/>
    <property type="match status" value="1"/>
</dbReference>
<evidence type="ECO:0008006" key="4">
    <source>
        <dbReference type="Google" id="ProtNLM"/>
    </source>
</evidence>
<gene>
    <name evidence="2" type="ORF">BOX15_Mlig008514g1</name>
</gene>
<name>A0A267ESQ6_9PLAT</name>
<dbReference type="STRING" id="282301.A0A267ESQ6"/>
<protein>
    <recommendedName>
        <fullName evidence="4">BBSome-interacting protein 1</fullName>
    </recommendedName>
</protein>
<evidence type="ECO:0000313" key="2">
    <source>
        <dbReference type="EMBL" id="PAA63782.1"/>
    </source>
</evidence>
<reference evidence="2 3" key="1">
    <citation type="submission" date="2017-06" db="EMBL/GenBank/DDBJ databases">
        <title>A platform for efficient transgenesis in Macrostomum lignano, a flatworm model organism for stem cell research.</title>
        <authorList>
            <person name="Berezikov E."/>
        </authorList>
    </citation>
    <scope>NUCLEOTIDE SEQUENCE [LARGE SCALE GENOMIC DNA]</scope>
    <source>
        <strain evidence="2">DV1</strain>
        <tissue evidence="2">Whole organism</tissue>
    </source>
</reference>
<comment type="caution">
    <text evidence="2">The sequence shown here is derived from an EMBL/GenBank/DDBJ whole genome shotgun (WGS) entry which is preliminary data.</text>
</comment>
<organism evidence="2 3">
    <name type="scientific">Macrostomum lignano</name>
    <dbReference type="NCBI Taxonomy" id="282301"/>
    <lineage>
        <taxon>Eukaryota</taxon>
        <taxon>Metazoa</taxon>
        <taxon>Spiralia</taxon>
        <taxon>Lophotrochozoa</taxon>
        <taxon>Platyhelminthes</taxon>
        <taxon>Rhabditophora</taxon>
        <taxon>Macrostomorpha</taxon>
        <taxon>Macrostomida</taxon>
        <taxon>Macrostomidae</taxon>
        <taxon>Macrostomum</taxon>
    </lineage>
</organism>
<dbReference type="PANTHER" id="PTHR28596:SF1">
    <property type="entry name" value="BBSOME-INTERACTING PROTEIN 1"/>
    <property type="match status" value="1"/>
</dbReference>
<dbReference type="GO" id="GO:0097500">
    <property type="term" value="P:receptor localization to non-motile cilium"/>
    <property type="evidence" value="ECO:0007669"/>
    <property type="project" value="TreeGrafter"/>
</dbReference>
<dbReference type="GO" id="GO:0034464">
    <property type="term" value="C:BBSome"/>
    <property type="evidence" value="ECO:0007669"/>
    <property type="project" value="InterPro"/>
</dbReference>
<proteinExistence type="predicted"/>
<evidence type="ECO:0000256" key="1">
    <source>
        <dbReference type="SAM" id="MobiDB-lite"/>
    </source>
</evidence>
<dbReference type="InterPro" id="IPR028233">
    <property type="entry name" value="BBIP10"/>
</dbReference>